<feature type="transmembrane region" description="Helical" evidence="7">
    <location>
        <begin position="147"/>
        <end position="167"/>
    </location>
</feature>
<evidence type="ECO:0000313" key="9">
    <source>
        <dbReference type="EMBL" id="QZD88760.1"/>
    </source>
</evidence>
<feature type="transmembrane region" description="Helical" evidence="7">
    <location>
        <begin position="83"/>
        <end position="102"/>
    </location>
</feature>
<organism evidence="9 10">
    <name type="scientific">Qipengyuania aurantiaca</name>
    <dbReference type="NCBI Taxonomy" id="2867233"/>
    <lineage>
        <taxon>Bacteria</taxon>
        <taxon>Pseudomonadati</taxon>
        <taxon>Pseudomonadota</taxon>
        <taxon>Alphaproteobacteria</taxon>
        <taxon>Sphingomonadales</taxon>
        <taxon>Erythrobacteraceae</taxon>
        <taxon>Qipengyuania</taxon>
    </lineage>
</organism>
<keyword evidence="2 7" id="KW-0812">Transmembrane</keyword>
<evidence type="ECO:0000256" key="7">
    <source>
        <dbReference type="SAM" id="Phobius"/>
    </source>
</evidence>
<keyword evidence="5" id="KW-0443">Lipid metabolism</keyword>
<keyword evidence="10" id="KW-1185">Reference proteome</keyword>
<dbReference type="Pfam" id="PF04116">
    <property type="entry name" value="FA_hydroxylase"/>
    <property type="match status" value="1"/>
</dbReference>
<gene>
    <name evidence="9" type="ORF">K3148_07750</name>
</gene>
<protein>
    <submittedName>
        <fullName evidence="9">Sterol desaturase family protein</fullName>
    </submittedName>
</protein>
<evidence type="ECO:0000256" key="3">
    <source>
        <dbReference type="ARBA" id="ARBA00022989"/>
    </source>
</evidence>
<evidence type="ECO:0000256" key="6">
    <source>
        <dbReference type="ARBA" id="ARBA00023136"/>
    </source>
</evidence>
<keyword evidence="3 7" id="KW-1133">Transmembrane helix</keyword>
<feature type="domain" description="Fatty acid hydroxylase" evidence="8">
    <location>
        <begin position="90"/>
        <end position="226"/>
    </location>
</feature>
<proteinExistence type="predicted"/>
<dbReference type="PANTHER" id="PTHR21624:SF1">
    <property type="entry name" value="ALKYLGLYCEROL MONOOXYGENASE"/>
    <property type="match status" value="1"/>
</dbReference>
<comment type="subcellular location">
    <subcellularLocation>
        <location evidence="1">Endomembrane system</location>
        <topology evidence="1">Multi-pass membrane protein</topology>
    </subcellularLocation>
</comment>
<feature type="transmembrane region" description="Helical" evidence="7">
    <location>
        <begin position="12"/>
        <end position="29"/>
    </location>
</feature>
<evidence type="ECO:0000256" key="4">
    <source>
        <dbReference type="ARBA" id="ARBA00023002"/>
    </source>
</evidence>
<keyword evidence="4" id="KW-0560">Oxidoreductase</keyword>
<dbReference type="PANTHER" id="PTHR21624">
    <property type="entry name" value="STEROL DESATURASE-RELATED PROTEIN"/>
    <property type="match status" value="1"/>
</dbReference>
<evidence type="ECO:0000256" key="2">
    <source>
        <dbReference type="ARBA" id="ARBA00022692"/>
    </source>
</evidence>
<dbReference type="EMBL" id="CP081295">
    <property type="protein sequence ID" value="QZD88760.1"/>
    <property type="molecule type" value="Genomic_DNA"/>
</dbReference>
<evidence type="ECO:0000313" key="10">
    <source>
        <dbReference type="Proteomes" id="UP000824281"/>
    </source>
</evidence>
<evidence type="ECO:0000259" key="8">
    <source>
        <dbReference type="Pfam" id="PF04116"/>
    </source>
</evidence>
<feature type="transmembrane region" description="Helical" evidence="7">
    <location>
        <begin position="41"/>
        <end position="71"/>
    </location>
</feature>
<evidence type="ECO:0000256" key="1">
    <source>
        <dbReference type="ARBA" id="ARBA00004127"/>
    </source>
</evidence>
<dbReference type="RefSeq" id="WP_221424275.1">
    <property type="nucleotide sequence ID" value="NZ_CP081295.1"/>
</dbReference>
<dbReference type="Proteomes" id="UP000824281">
    <property type="component" value="Chromosome"/>
</dbReference>
<accession>A0ABX8ZIC7</accession>
<evidence type="ECO:0000256" key="5">
    <source>
        <dbReference type="ARBA" id="ARBA00023098"/>
    </source>
</evidence>
<dbReference type="InterPro" id="IPR051689">
    <property type="entry name" value="Sterol_desaturase/TMEM195"/>
</dbReference>
<keyword evidence="6 7" id="KW-0472">Membrane</keyword>
<name>A0ABX8ZIC7_9SPHN</name>
<sequence length="260" mass="29120">MDTIGTEWELGAFGAMALVFTLFALVEWLRPARKAPRGKRWVTNLALFALDTLAVRLVVPLLMVGAAALAAERGWGLLNQFELPAWAGVAIALLALDLALYVQHWATHRVPLLWRLHKVHHSDPAFDVTTAARFHPIEIVLSMGFKMAVVVALGLPVWGVLAFELVFNLATLFTHANFALPRGLERPVRALLVTPTMHRIHHSAIQRETDSNYGTLLSGWDRLFGTYTEEAEGRLTIGLEEYQDTRPHRLGWSLLLPFHK</sequence>
<dbReference type="InterPro" id="IPR006694">
    <property type="entry name" value="Fatty_acid_hydroxylase"/>
</dbReference>
<reference evidence="9 10" key="1">
    <citation type="submission" date="2021-08" db="EMBL/GenBank/DDBJ databases">
        <title>Comparative Genomics Analysis of the Genus Qipengyuania Reveals Extensive Genetic Diversity and Metabolic Versatility, Including the Description of Fifteen Novel Species.</title>
        <authorList>
            <person name="Liu Y."/>
        </authorList>
    </citation>
    <scope>NUCLEOTIDE SEQUENCE [LARGE SCALE GENOMIC DNA]</scope>
    <source>
        <strain evidence="9 10">1NDH13</strain>
    </source>
</reference>